<comment type="subcellular location">
    <subcellularLocation>
        <location evidence="1">Membrane</location>
        <topology evidence="1">Multi-pass membrane protein</topology>
    </subcellularLocation>
</comment>
<evidence type="ECO:0000256" key="6">
    <source>
        <dbReference type="SAM" id="Phobius"/>
    </source>
</evidence>
<accession>A0A3N3DYM9</accession>
<feature type="transmembrane region" description="Helical" evidence="6">
    <location>
        <begin position="186"/>
        <end position="204"/>
    </location>
</feature>
<evidence type="ECO:0000313" key="8">
    <source>
        <dbReference type="EMBL" id="ROV59499.1"/>
    </source>
</evidence>
<comment type="similarity">
    <text evidence="2">Belongs to the EamA transporter family.</text>
</comment>
<feature type="domain" description="EamA" evidence="7">
    <location>
        <begin position="4"/>
        <end position="138"/>
    </location>
</feature>
<dbReference type="InterPro" id="IPR050638">
    <property type="entry name" value="AA-Vitamin_Transporters"/>
</dbReference>
<dbReference type="EMBL" id="RKIK01000039">
    <property type="protein sequence ID" value="ROV59499.1"/>
    <property type="molecule type" value="Genomic_DNA"/>
</dbReference>
<feature type="transmembrane region" description="Helical" evidence="6">
    <location>
        <begin position="121"/>
        <end position="139"/>
    </location>
</feature>
<evidence type="ECO:0000313" key="9">
    <source>
        <dbReference type="Proteomes" id="UP000278792"/>
    </source>
</evidence>
<gene>
    <name evidence="8" type="ORF">EGH82_13445</name>
</gene>
<dbReference type="PANTHER" id="PTHR32322:SF2">
    <property type="entry name" value="EAMA DOMAIN-CONTAINING PROTEIN"/>
    <property type="match status" value="1"/>
</dbReference>
<proteinExistence type="inferred from homology"/>
<keyword evidence="4 6" id="KW-1133">Transmembrane helix</keyword>
<organism evidence="8 9">
    <name type="scientific">Vibrio ponticus</name>
    <dbReference type="NCBI Taxonomy" id="265668"/>
    <lineage>
        <taxon>Bacteria</taxon>
        <taxon>Pseudomonadati</taxon>
        <taxon>Pseudomonadota</taxon>
        <taxon>Gammaproteobacteria</taxon>
        <taxon>Vibrionales</taxon>
        <taxon>Vibrionaceae</taxon>
        <taxon>Vibrio</taxon>
    </lineage>
</organism>
<protein>
    <submittedName>
        <fullName evidence="8">EamA family transporter</fullName>
    </submittedName>
</protein>
<evidence type="ECO:0000256" key="4">
    <source>
        <dbReference type="ARBA" id="ARBA00022989"/>
    </source>
</evidence>
<comment type="caution">
    <text evidence="8">The sequence shown here is derived from an EMBL/GenBank/DDBJ whole genome shotgun (WGS) entry which is preliminary data.</text>
</comment>
<reference evidence="8 9" key="1">
    <citation type="submission" date="2018-11" db="EMBL/GenBank/DDBJ databases">
        <title>Vibrio ponticus strain CAIM 1751 pathogenic for the snapper Lutjanus guttatus.</title>
        <authorList>
            <person name="Soto-Rodriguez S."/>
            <person name="Lozano-Olvera R."/>
            <person name="Gomez-Gil B."/>
        </authorList>
    </citation>
    <scope>NUCLEOTIDE SEQUENCE [LARGE SCALE GENOMIC DNA]</scope>
    <source>
        <strain evidence="8 9">CAIM 1751</strain>
    </source>
</reference>
<dbReference type="InterPro" id="IPR000620">
    <property type="entry name" value="EamA_dom"/>
</dbReference>
<evidence type="ECO:0000256" key="1">
    <source>
        <dbReference type="ARBA" id="ARBA00004141"/>
    </source>
</evidence>
<feature type="transmembrane region" description="Helical" evidence="6">
    <location>
        <begin position="6"/>
        <end position="24"/>
    </location>
</feature>
<dbReference type="RefSeq" id="WP_123782466.1">
    <property type="nucleotide sequence ID" value="NZ_RKIK01000039.1"/>
</dbReference>
<feature type="transmembrane region" description="Helical" evidence="6">
    <location>
        <begin position="97"/>
        <end position="115"/>
    </location>
</feature>
<dbReference type="SUPFAM" id="SSF103481">
    <property type="entry name" value="Multidrug resistance efflux transporter EmrE"/>
    <property type="match status" value="2"/>
</dbReference>
<feature type="transmembrane region" description="Helical" evidence="6">
    <location>
        <begin position="248"/>
        <end position="268"/>
    </location>
</feature>
<dbReference type="InterPro" id="IPR037185">
    <property type="entry name" value="EmrE-like"/>
</dbReference>
<keyword evidence="3 6" id="KW-0812">Transmembrane</keyword>
<keyword evidence="5 6" id="KW-0472">Membrane</keyword>
<dbReference type="GO" id="GO:0016020">
    <property type="term" value="C:membrane"/>
    <property type="evidence" value="ECO:0007669"/>
    <property type="project" value="UniProtKB-SubCell"/>
</dbReference>
<dbReference type="PANTHER" id="PTHR32322">
    <property type="entry name" value="INNER MEMBRANE TRANSPORTER"/>
    <property type="match status" value="1"/>
</dbReference>
<feature type="transmembrane region" description="Helical" evidence="6">
    <location>
        <begin position="36"/>
        <end position="57"/>
    </location>
</feature>
<evidence type="ECO:0000259" key="7">
    <source>
        <dbReference type="Pfam" id="PF00892"/>
    </source>
</evidence>
<evidence type="ECO:0000256" key="5">
    <source>
        <dbReference type="ARBA" id="ARBA00023136"/>
    </source>
</evidence>
<feature type="transmembrane region" description="Helical" evidence="6">
    <location>
        <begin position="63"/>
        <end position="85"/>
    </location>
</feature>
<dbReference type="Pfam" id="PF00892">
    <property type="entry name" value="EamA"/>
    <property type="match status" value="2"/>
</dbReference>
<feature type="transmembrane region" description="Helical" evidence="6">
    <location>
        <begin position="224"/>
        <end position="242"/>
    </location>
</feature>
<feature type="domain" description="EamA" evidence="7">
    <location>
        <begin position="152"/>
        <end position="295"/>
    </location>
</feature>
<name>A0A3N3DYM9_9VIBR</name>
<feature type="transmembrane region" description="Helical" evidence="6">
    <location>
        <begin position="151"/>
        <end position="174"/>
    </location>
</feature>
<dbReference type="Proteomes" id="UP000278792">
    <property type="component" value="Unassembled WGS sequence"/>
</dbReference>
<sequence length="297" mass="31296">MQYFGEFAALSAAAVWAIATWIYGQFSHHFSALQLNIVKGVIASVMMALVLPVTVTFPDSIDSTHLLILAISGVIGIAIGDSAYFASLKRIGANKTLLLESLAPPLSGVLALVLLGSVLPLQSWLGVVITTVAVTFVIMQPSGGEVKTINWSGIGFGLLASTCQASGVVISHYALVAGDLPPLLGAIIRLTVGVLAVTAIIIFVEKRPFSQIKHHFTQLTQKAFLTLLLAIFVGTFLALWLQQAALKYANPAVAQTIIATSPLFMLVISTVKGEKPTIKSVLGTLAAVGGISLFFLK</sequence>
<evidence type="ECO:0000256" key="3">
    <source>
        <dbReference type="ARBA" id="ARBA00022692"/>
    </source>
</evidence>
<dbReference type="AlphaFoldDB" id="A0A3N3DYM9"/>
<feature type="transmembrane region" description="Helical" evidence="6">
    <location>
        <begin position="280"/>
        <end position="296"/>
    </location>
</feature>
<evidence type="ECO:0000256" key="2">
    <source>
        <dbReference type="ARBA" id="ARBA00007362"/>
    </source>
</evidence>